<dbReference type="EMBL" id="JANDHW010000001">
    <property type="protein sequence ID" value="MCP9610792.1"/>
    <property type="molecule type" value="Genomic_DNA"/>
</dbReference>
<keyword evidence="1" id="KW-0812">Transmembrane</keyword>
<dbReference type="Proteomes" id="UP001205603">
    <property type="component" value="Unassembled WGS sequence"/>
</dbReference>
<dbReference type="GO" id="GO:0016757">
    <property type="term" value="F:glycosyltransferase activity"/>
    <property type="evidence" value="ECO:0007669"/>
    <property type="project" value="UniProtKB-KW"/>
</dbReference>
<dbReference type="InterPro" id="IPR050834">
    <property type="entry name" value="Glycosyltransf_2"/>
</dbReference>
<keyword evidence="4" id="KW-1185">Reference proteome</keyword>
<proteinExistence type="predicted"/>
<dbReference type="InterPro" id="IPR029044">
    <property type="entry name" value="Nucleotide-diphossugar_trans"/>
</dbReference>
<dbReference type="PANTHER" id="PTHR43685:SF2">
    <property type="entry name" value="GLYCOSYLTRANSFERASE 2-LIKE DOMAIN-CONTAINING PROTEIN"/>
    <property type="match status" value="1"/>
</dbReference>
<comment type="caution">
    <text evidence="3">The sequence shown here is derived from an EMBL/GenBank/DDBJ whole genome shotgun (WGS) entry which is preliminary data.</text>
</comment>
<feature type="transmembrane region" description="Helical" evidence="1">
    <location>
        <begin position="239"/>
        <end position="265"/>
    </location>
</feature>
<evidence type="ECO:0000259" key="2">
    <source>
        <dbReference type="Pfam" id="PF00535"/>
    </source>
</evidence>
<feature type="transmembrane region" description="Helical" evidence="1">
    <location>
        <begin position="285"/>
        <end position="311"/>
    </location>
</feature>
<evidence type="ECO:0000313" key="4">
    <source>
        <dbReference type="Proteomes" id="UP001205603"/>
    </source>
</evidence>
<evidence type="ECO:0000313" key="3">
    <source>
        <dbReference type="EMBL" id="MCP9610792.1"/>
    </source>
</evidence>
<evidence type="ECO:0000256" key="1">
    <source>
        <dbReference type="SAM" id="Phobius"/>
    </source>
</evidence>
<dbReference type="Pfam" id="PF00535">
    <property type="entry name" value="Glycos_transf_2"/>
    <property type="match status" value="1"/>
</dbReference>
<reference evidence="3 4" key="1">
    <citation type="submission" date="2022-07" db="EMBL/GenBank/DDBJ databases">
        <title>Fecal culturing of patients with breast cancer.</title>
        <authorList>
            <person name="Teng N.M.Y."/>
            <person name="Kiu R."/>
            <person name="Evans R."/>
            <person name="Baker D.J."/>
            <person name="Zenner C."/>
            <person name="Robinson S.D."/>
            <person name="Hall L.J."/>
        </authorList>
    </citation>
    <scope>NUCLEOTIDE SEQUENCE [LARGE SCALE GENOMIC DNA]</scope>
    <source>
        <strain evidence="3 4">LH1063</strain>
    </source>
</reference>
<protein>
    <submittedName>
        <fullName evidence="3">Glycosyltransferase</fullName>
        <ecNumber evidence="3">2.4.-.-</ecNumber>
    </submittedName>
</protein>
<keyword evidence="3" id="KW-0808">Transferase</keyword>
<keyword evidence="1" id="KW-1133">Transmembrane helix</keyword>
<organism evidence="3 4">
    <name type="scientific">Coprobacter tertius</name>
    <dbReference type="NCBI Taxonomy" id="2944915"/>
    <lineage>
        <taxon>Bacteria</taxon>
        <taxon>Pseudomonadati</taxon>
        <taxon>Bacteroidota</taxon>
        <taxon>Bacteroidia</taxon>
        <taxon>Bacteroidales</taxon>
        <taxon>Barnesiellaceae</taxon>
        <taxon>Coprobacter</taxon>
    </lineage>
</organism>
<gene>
    <name evidence="3" type="ORF">NMU02_01625</name>
</gene>
<dbReference type="PANTHER" id="PTHR43685">
    <property type="entry name" value="GLYCOSYLTRANSFERASE"/>
    <property type="match status" value="1"/>
</dbReference>
<sequence length="318" mass="35969">MPFFSVIVPVYNRPDEINELLETLTRQTDLDFEVIVVEDGSSRRCEDIVKFYDGVLDITYYEKTNTGPGGTRNYGAQRANGEYFVFFDSDCLIPEGYFSAVKHFLKNNYVDLYGGPDREHRSFSPIQKAINYSMTAMLTTGGIRGKKTSMEKFNPRSFNMGISKRAFDTVGGFSGMRAGEDIDMSLRIRNAGFESALISEAFVYHKRRVDFGSFFCQVKAFGGARIDLFRKYPYSLKPVHLLPAVFVLGTVFLIVFSFFQLWALLPLGLYFFGIFVESLWMNRSVYIAILSIPAAVIQLGGYGIGFLNAAFKKLVLNK</sequence>
<name>A0ABT1MDS6_9BACT</name>
<dbReference type="InterPro" id="IPR001173">
    <property type="entry name" value="Glyco_trans_2-like"/>
</dbReference>
<dbReference type="EC" id="2.4.-.-" evidence="3"/>
<dbReference type="RefSeq" id="WP_255025372.1">
    <property type="nucleotide sequence ID" value="NZ_JANDHW010000001.1"/>
</dbReference>
<feature type="domain" description="Glycosyltransferase 2-like" evidence="2">
    <location>
        <begin position="5"/>
        <end position="159"/>
    </location>
</feature>
<dbReference type="Gene3D" id="3.90.550.10">
    <property type="entry name" value="Spore Coat Polysaccharide Biosynthesis Protein SpsA, Chain A"/>
    <property type="match status" value="1"/>
</dbReference>
<dbReference type="SUPFAM" id="SSF53448">
    <property type="entry name" value="Nucleotide-diphospho-sugar transferases"/>
    <property type="match status" value="1"/>
</dbReference>
<keyword evidence="3" id="KW-0328">Glycosyltransferase</keyword>
<accession>A0ABT1MDS6</accession>
<keyword evidence="1" id="KW-0472">Membrane</keyword>